<dbReference type="GO" id="GO:0005615">
    <property type="term" value="C:extracellular space"/>
    <property type="evidence" value="ECO:0007669"/>
    <property type="project" value="TreeGrafter"/>
</dbReference>
<dbReference type="InterPro" id="IPR015615">
    <property type="entry name" value="TGF-beta-rel"/>
</dbReference>
<dbReference type="PROSITE" id="PS51362">
    <property type="entry name" value="TGF_BETA_2"/>
    <property type="match status" value="1"/>
</dbReference>
<feature type="domain" description="TGF-beta family profile" evidence="8">
    <location>
        <begin position="353"/>
        <end position="466"/>
    </location>
</feature>
<evidence type="ECO:0000256" key="7">
    <source>
        <dbReference type="SAM" id="MobiDB-lite"/>
    </source>
</evidence>
<evidence type="ECO:0000313" key="9">
    <source>
        <dbReference type="EMBL" id="ADV78228.2"/>
    </source>
</evidence>
<dbReference type="GO" id="GO:0005125">
    <property type="term" value="F:cytokine activity"/>
    <property type="evidence" value="ECO:0007669"/>
    <property type="project" value="TreeGrafter"/>
</dbReference>
<dbReference type="Pfam" id="PF00019">
    <property type="entry name" value="TGF_beta"/>
    <property type="match status" value="1"/>
</dbReference>
<protein>
    <submittedName>
        <fullName evidence="9">Myostatin-like protein</fullName>
    </submittedName>
</protein>
<feature type="region of interest" description="Disordered" evidence="7">
    <location>
        <begin position="326"/>
        <end position="359"/>
    </location>
</feature>
<dbReference type="PANTHER" id="PTHR11848">
    <property type="entry name" value="TGF-BETA FAMILY"/>
    <property type="match status" value="1"/>
</dbReference>
<dbReference type="InterPro" id="IPR001839">
    <property type="entry name" value="TGF-b_C"/>
</dbReference>
<evidence type="ECO:0000256" key="2">
    <source>
        <dbReference type="ARBA" id="ARBA00006656"/>
    </source>
</evidence>
<comment type="subcellular location">
    <subcellularLocation>
        <location evidence="1">Secreted</location>
    </subcellularLocation>
</comment>
<feature type="non-terminal residue" evidence="9">
    <location>
        <position position="1"/>
    </location>
</feature>
<organism evidence="9">
    <name type="scientific">Portunus trituberculatus</name>
    <name type="common">Swimming crab</name>
    <name type="synonym">Neptunus trituberculatus</name>
    <dbReference type="NCBI Taxonomy" id="210409"/>
    <lineage>
        <taxon>Eukaryota</taxon>
        <taxon>Metazoa</taxon>
        <taxon>Ecdysozoa</taxon>
        <taxon>Arthropoda</taxon>
        <taxon>Crustacea</taxon>
        <taxon>Multicrustacea</taxon>
        <taxon>Malacostraca</taxon>
        <taxon>Eumalacostraca</taxon>
        <taxon>Eucarida</taxon>
        <taxon>Decapoda</taxon>
        <taxon>Pleocyemata</taxon>
        <taxon>Brachyura</taxon>
        <taxon>Eubrachyura</taxon>
        <taxon>Portunoidea</taxon>
        <taxon>Portunidae</taxon>
        <taxon>Portuninae</taxon>
        <taxon>Portunus</taxon>
    </lineage>
</organism>
<keyword evidence="3" id="KW-0964">Secreted</keyword>
<evidence type="ECO:0000256" key="3">
    <source>
        <dbReference type="ARBA" id="ARBA00022525"/>
    </source>
</evidence>
<dbReference type="SUPFAM" id="SSF57501">
    <property type="entry name" value="Cystine-knot cytokines"/>
    <property type="match status" value="1"/>
</dbReference>
<reference evidence="9" key="1">
    <citation type="submission" date="2015-06" db="EMBL/GenBank/DDBJ databases">
        <title>Cloning of Myostatin-like Gene of Swimming Crab (Portunus trituberculatus) and its Expression Pattern in Different Tissues.</title>
        <authorList>
            <person name="Wang W."/>
            <person name="Wu X."/>
            <person name="Liu Z."/>
            <person name="Cheng Y."/>
        </authorList>
    </citation>
    <scope>NUCLEOTIDE SEQUENCE</scope>
</reference>
<dbReference type="SMR" id="E9NPR8"/>
<dbReference type="InterPro" id="IPR017948">
    <property type="entry name" value="TGFb_CS"/>
</dbReference>
<keyword evidence="5" id="KW-1015">Disulfide bond</keyword>
<accession>E9NPR8</accession>
<comment type="similarity">
    <text evidence="2 6">Belongs to the TGF-beta family.</text>
</comment>
<feature type="compositionally biased region" description="Low complexity" evidence="7">
    <location>
        <begin position="83"/>
        <end position="111"/>
    </location>
</feature>
<evidence type="ECO:0000256" key="4">
    <source>
        <dbReference type="ARBA" id="ARBA00023030"/>
    </source>
</evidence>
<dbReference type="OrthoDB" id="426293at2759"/>
<dbReference type="CDD" id="cd13751">
    <property type="entry name" value="TGF_beta_GDF8_like"/>
    <property type="match status" value="1"/>
</dbReference>
<feature type="region of interest" description="Disordered" evidence="7">
    <location>
        <begin position="45"/>
        <end position="123"/>
    </location>
</feature>
<feature type="compositionally biased region" description="Polar residues" evidence="7">
    <location>
        <begin position="326"/>
        <end position="338"/>
    </location>
</feature>
<dbReference type="PROSITE" id="PS00250">
    <property type="entry name" value="TGF_BETA_1"/>
    <property type="match status" value="1"/>
</dbReference>
<dbReference type="Gene3D" id="2.10.90.10">
    <property type="entry name" value="Cystine-knot cytokines"/>
    <property type="match status" value="1"/>
</dbReference>
<evidence type="ECO:0000256" key="6">
    <source>
        <dbReference type="RuleBase" id="RU000354"/>
    </source>
</evidence>
<dbReference type="Gene3D" id="2.60.120.970">
    <property type="match status" value="1"/>
</dbReference>
<dbReference type="SMART" id="SM00204">
    <property type="entry name" value="TGFB"/>
    <property type="match status" value="1"/>
</dbReference>
<keyword evidence="4 6" id="KW-0339">Growth factor</keyword>
<evidence type="ECO:0000256" key="1">
    <source>
        <dbReference type="ARBA" id="ARBA00004613"/>
    </source>
</evidence>
<proteinExistence type="evidence at transcript level"/>
<evidence type="ECO:0000256" key="5">
    <source>
        <dbReference type="ARBA" id="ARBA00023157"/>
    </source>
</evidence>
<dbReference type="InterPro" id="IPR001111">
    <property type="entry name" value="TGF-b_propeptide"/>
</dbReference>
<name>E9NPR8_PORTR</name>
<dbReference type="InterPro" id="IPR029034">
    <property type="entry name" value="Cystine-knot_cytokine"/>
</dbReference>
<dbReference type="GO" id="GO:0008083">
    <property type="term" value="F:growth factor activity"/>
    <property type="evidence" value="ECO:0007669"/>
    <property type="project" value="UniProtKB-KW"/>
</dbReference>
<evidence type="ECO:0000259" key="8">
    <source>
        <dbReference type="PROSITE" id="PS51362"/>
    </source>
</evidence>
<dbReference type="EMBL" id="HQ693759">
    <property type="protein sequence ID" value="ADV78228.2"/>
    <property type="molecule type" value="mRNA"/>
</dbReference>
<dbReference type="PANTHER" id="PTHR11848:SF262">
    <property type="entry name" value="LD29161P"/>
    <property type="match status" value="1"/>
</dbReference>
<sequence length="466" mass="52333">RGAYGEPYTAVSARRSGAKGRCSGNAWFSWPWWCFFRAWRRRDPAGTPPGRGRTEGHKRGSGLWKAGSVTTRGTWSRLRRHTTPSASSTRTGASTAAGCGTSRAGTTATTNHPHHAHHPQQLAADHHECPNCYQLEMRKKLRLAQIKDRVLTATGLINPPNMTGVVLSSNPDVQGIIQTMEVPTAYLQEPLYNEDEPDVKTEMLFFPVQPAPPDLNIPEGTDVLYFNLSRTPLGNRAKRAILHVWLKPTVSELLRQLPVSIFKVSRPQIPGGEIEKKSVTTVMESFNPYEGNWVKIEIYQLLQEWLTRPEENLGLVVEALDSQGQQVAVTDPQESPSNAPLLEIHTEDSNRSRSRRNSGNFMCTNENESRCCRYHLTVNFVEMGWDFIVAPKVYEANFCNGECPFLYAHKYAHTALIQKMNSTNAQHGPCCGARKLSPMKMLYYDHDHMIKFDIINDMVVDHCGCS</sequence>
<dbReference type="AlphaFoldDB" id="E9NPR8"/>
<dbReference type="Pfam" id="PF00688">
    <property type="entry name" value="TGFb_propeptide"/>
    <property type="match status" value="1"/>
</dbReference>